<protein>
    <submittedName>
        <fullName evidence="8">tRNA-binding domain-containing protein</fullName>
    </submittedName>
</protein>
<name>A0A183B0V9_9TREM</name>
<evidence type="ECO:0000259" key="5">
    <source>
        <dbReference type="PROSITE" id="PS50886"/>
    </source>
</evidence>
<sequence length="219" mass="23368">SSSSAAKYQSVRRIGSRLDSKEGDFLWSVRRVHSLSTGKPKTHAHEAKQAKSSGGAGGRGGKGESKETKSGNQSGAGGEGPVDVGRLDMRVGRIVEVERHPGADSLYVEKVDLGEGRLRTVVSGLVKFVPIEIAPEAGGVEPLIIDSDAVTVGDSVIVPGYTHNPDDQLKPKKKIFEQVKPDLRVDQEGFATYKGARWTLKNASGVSIKAEKLRDVQIA</sequence>
<dbReference type="PANTHER" id="PTHR11586:SF33">
    <property type="entry name" value="AMINOACYL TRNA SYNTHASE COMPLEX-INTERACTING MULTIFUNCTIONAL PROTEIN 1"/>
    <property type="match status" value="1"/>
</dbReference>
<dbReference type="Gene3D" id="2.40.50.140">
    <property type="entry name" value="Nucleic acid-binding proteins"/>
    <property type="match status" value="2"/>
</dbReference>
<proteinExistence type="predicted"/>
<dbReference type="AlphaFoldDB" id="A0A183B0V9"/>
<dbReference type="WBParaSite" id="ECPE_0001288101-mRNA-1">
    <property type="protein sequence ID" value="ECPE_0001288101-mRNA-1"/>
    <property type="gene ID" value="ECPE_0001288101"/>
</dbReference>
<dbReference type="SUPFAM" id="SSF50249">
    <property type="entry name" value="Nucleic acid-binding proteins"/>
    <property type="match status" value="1"/>
</dbReference>
<keyword evidence="2 3" id="KW-0694">RNA-binding</keyword>
<accession>A0A183B0V9</accession>
<feature type="domain" description="TRNA-binding" evidence="5">
    <location>
        <begin position="83"/>
        <end position="193"/>
    </location>
</feature>
<reference evidence="6 7" key="2">
    <citation type="submission" date="2018-11" db="EMBL/GenBank/DDBJ databases">
        <authorList>
            <consortium name="Pathogen Informatics"/>
        </authorList>
    </citation>
    <scope>NUCLEOTIDE SEQUENCE [LARGE SCALE GENOMIC DNA]</scope>
    <source>
        <strain evidence="6 7">Egypt</strain>
    </source>
</reference>
<organism evidence="8">
    <name type="scientific">Echinostoma caproni</name>
    <dbReference type="NCBI Taxonomy" id="27848"/>
    <lineage>
        <taxon>Eukaryota</taxon>
        <taxon>Metazoa</taxon>
        <taxon>Spiralia</taxon>
        <taxon>Lophotrochozoa</taxon>
        <taxon>Platyhelminthes</taxon>
        <taxon>Trematoda</taxon>
        <taxon>Digenea</taxon>
        <taxon>Plagiorchiida</taxon>
        <taxon>Echinostomata</taxon>
        <taxon>Echinostomatoidea</taxon>
        <taxon>Echinostomatidae</taxon>
        <taxon>Echinostoma</taxon>
    </lineage>
</organism>
<evidence type="ECO:0000256" key="4">
    <source>
        <dbReference type="SAM" id="MobiDB-lite"/>
    </source>
</evidence>
<evidence type="ECO:0000313" key="7">
    <source>
        <dbReference type="Proteomes" id="UP000272942"/>
    </source>
</evidence>
<dbReference type="InterPro" id="IPR051270">
    <property type="entry name" value="Tyrosine-tRNA_ligase_regulator"/>
</dbReference>
<dbReference type="GO" id="GO:0000049">
    <property type="term" value="F:tRNA binding"/>
    <property type="evidence" value="ECO:0007669"/>
    <property type="project" value="UniProtKB-UniRule"/>
</dbReference>
<dbReference type="EMBL" id="UZAN01053734">
    <property type="protein sequence ID" value="VDP90116.1"/>
    <property type="molecule type" value="Genomic_DNA"/>
</dbReference>
<keyword evidence="1 3" id="KW-0820">tRNA-binding</keyword>
<keyword evidence="7" id="KW-1185">Reference proteome</keyword>
<dbReference type="PANTHER" id="PTHR11586">
    <property type="entry name" value="TRNA-AMINOACYLATION COFACTOR ARC1 FAMILY MEMBER"/>
    <property type="match status" value="1"/>
</dbReference>
<dbReference type="Proteomes" id="UP000272942">
    <property type="component" value="Unassembled WGS sequence"/>
</dbReference>
<feature type="region of interest" description="Disordered" evidence="4">
    <location>
        <begin position="35"/>
        <end position="85"/>
    </location>
</feature>
<dbReference type="InterPro" id="IPR002547">
    <property type="entry name" value="tRNA-bd_dom"/>
</dbReference>
<evidence type="ECO:0000256" key="2">
    <source>
        <dbReference type="ARBA" id="ARBA00022884"/>
    </source>
</evidence>
<dbReference type="InterPro" id="IPR012340">
    <property type="entry name" value="NA-bd_OB-fold"/>
</dbReference>
<dbReference type="Pfam" id="PF01588">
    <property type="entry name" value="tRNA_bind"/>
    <property type="match status" value="1"/>
</dbReference>
<evidence type="ECO:0000313" key="6">
    <source>
        <dbReference type="EMBL" id="VDP90116.1"/>
    </source>
</evidence>
<dbReference type="OrthoDB" id="197206at2759"/>
<evidence type="ECO:0000256" key="3">
    <source>
        <dbReference type="PROSITE-ProRule" id="PRU00209"/>
    </source>
</evidence>
<dbReference type="PROSITE" id="PS50886">
    <property type="entry name" value="TRBD"/>
    <property type="match status" value="1"/>
</dbReference>
<evidence type="ECO:0000313" key="8">
    <source>
        <dbReference type="WBParaSite" id="ECPE_0001288101-mRNA-1"/>
    </source>
</evidence>
<evidence type="ECO:0000256" key="1">
    <source>
        <dbReference type="ARBA" id="ARBA00022555"/>
    </source>
</evidence>
<reference evidence="8" key="1">
    <citation type="submission" date="2016-06" db="UniProtKB">
        <authorList>
            <consortium name="WormBaseParasite"/>
        </authorList>
    </citation>
    <scope>IDENTIFICATION</scope>
</reference>
<gene>
    <name evidence="6" type="ORF">ECPE_LOCUS12844</name>
</gene>